<evidence type="ECO:0000259" key="14">
    <source>
        <dbReference type="PROSITE" id="PS51192"/>
    </source>
</evidence>
<evidence type="ECO:0000256" key="12">
    <source>
        <dbReference type="ARBA" id="ARBA00070128"/>
    </source>
</evidence>
<evidence type="ECO:0000256" key="9">
    <source>
        <dbReference type="ARBA" id="ARBA00023204"/>
    </source>
</evidence>
<feature type="domain" description="Helicase ATP-binding" evidence="14">
    <location>
        <begin position="628"/>
        <end position="789"/>
    </location>
</feature>
<keyword evidence="8 13" id="KW-0238">DNA-binding</keyword>
<evidence type="ECO:0000313" key="17">
    <source>
        <dbReference type="Proteomes" id="UP000823614"/>
    </source>
</evidence>
<dbReference type="EMBL" id="JADIMP010000103">
    <property type="protein sequence ID" value="MBO8442062.1"/>
    <property type="molecule type" value="Genomic_DNA"/>
</dbReference>
<evidence type="ECO:0000256" key="8">
    <source>
        <dbReference type="ARBA" id="ARBA00023125"/>
    </source>
</evidence>
<dbReference type="InterPro" id="IPR003711">
    <property type="entry name" value="CarD-like/TRCF_RID"/>
</dbReference>
<dbReference type="PANTHER" id="PTHR47964">
    <property type="entry name" value="ATP-DEPENDENT DNA HELICASE HOMOLOG RECG, CHLOROPLASTIC"/>
    <property type="match status" value="1"/>
</dbReference>
<dbReference type="CDD" id="cd17991">
    <property type="entry name" value="DEXHc_TRCF"/>
    <property type="match status" value="1"/>
</dbReference>
<dbReference type="InterPro" id="IPR036101">
    <property type="entry name" value="CarD-like/TRCF_RID_sf"/>
</dbReference>
<dbReference type="FunFam" id="3.40.50.300:FF:000546">
    <property type="entry name" value="Transcription-repair-coupling factor"/>
    <property type="match status" value="1"/>
</dbReference>
<dbReference type="InterPro" id="IPR037235">
    <property type="entry name" value="TRCF-like_C_D7"/>
</dbReference>
<keyword evidence="9 13" id="KW-0234">DNA repair</keyword>
<dbReference type="GO" id="GO:0005737">
    <property type="term" value="C:cytoplasm"/>
    <property type="evidence" value="ECO:0007669"/>
    <property type="project" value="UniProtKB-SubCell"/>
</dbReference>
<reference evidence="16" key="2">
    <citation type="journal article" date="2021" name="PeerJ">
        <title>Extensive microbial diversity within the chicken gut microbiome revealed by metagenomics and culture.</title>
        <authorList>
            <person name="Gilroy R."/>
            <person name="Ravi A."/>
            <person name="Getino M."/>
            <person name="Pursley I."/>
            <person name="Horton D.L."/>
            <person name="Alikhan N.F."/>
            <person name="Baker D."/>
            <person name="Gharbi K."/>
            <person name="Hall N."/>
            <person name="Watson M."/>
            <person name="Adriaenssens E.M."/>
            <person name="Foster-Nyarko E."/>
            <person name="Jarju S."/>
            <person name="Secka A."/>
            <person name="Antonio M."/>
            <person name="Oren A."/>
            <person name="Chaudhuri R.R."/>
            <person name="La Ragione R."/>
            <person name="Hildebrand F."/>
            <person name="Pallen M.J."/>
        </authorList>
    </citation>
    <scope>NUCLEOTIDE SEQUENCE</scope>
    <source>
        <strain evidence="16">C6-149</strain>
    </source>
</reference>
<dbReference type="SMART" id="SM00487">
    <property type="entry name" value="DEXDc"/>
    <property type="match status" value="1"/>
</dbReference>
<protein>
    <recommendedName>
        <fullName evidence="12 13">Transcription-repair-coupling factor</fullName>
        <shortName evidence="13">TRCF</shortName>
        <ecNumber evidence="13">3.6.4.-</ecNumber>
    </recommendedName>
</protein>
<dbReference type="InterPro" id="IPR004576">
    <property type="entry name" value="Mfd"/>
</dbReference>
<dbReference type="GO" id="GO:0003678">
    <property type="term" value="F:DNA helicase activity"/>
    <property type="evidence" value="ECO:0007669"/>
    <property type="project" value="TreeGrafter"/>
</dbReference>
<dbReference type="SUPFAM" id="SSF143517">
    <property type="entry name" value="TRCF domain-like"/>
    <property type="match status" value="1"/>
</dbReference>
<dbReference type="SMART" id="SM00982">
    <property type="entry name" value="TRCF"/>
    <property type="match status" value="1"/>
</dbReference>
<organism evidence="16 17">
    <name type="scientific">Candidatus Gallilactobacillus intestinavium</name>
    <dbReference type="NCBI Taxonomy" id="2840838"/>
    <lineage>
        <taxon>Bacteria</taxon>
        <taxon>Bacillati</taxon>
        <taxon>Bacillota</taxon>
        <taxon>Bacilli</taxon>
        <taxon>Lactobacillales</taxon>
        <taxon>Lactobacillaceae</taxon>
        <taxon>Lactobacillaceae incertae sedis</taxon>
        <taxon>Candidatus Gallilactobacillus</taxon>
    </lineage>
</organism>
<dbReference type="GO" id="GO:0003684">
    <property type="term" value="F:damaged DNA binding"/>
    <property type="evidence" value="ECO:0007669"/>
    <property type="project" value="InterPro"/>
</dbReference>
<comment type="similarity">
    <text evidence="11 13">In the C-terminal section; belongs to the helicase family. RecG subfamily.</text>
</comment>
<keyword evidence="7 13" id="KW-0067">ATP-binding</keyword>
<dbReference type="Pfam" id="PF00271">
    <property type="entry name" value="Helicase_C"/>
    <property type="match status" value="1"/>
</dbReference>
<comment type="subcellular location">
    <subcellularLocation>
        <location evidence="1 13">Cytoplasm</location>
    </subcellularLocation>
</comment>
<dbReference type="Pfam" id="PF00270">
    <property type="entry name" value="DEAD"/>
    <property type="match status" value="1"/>
</dbReference>
<dbReference type="Proteomes" id="UP000823614">
    <property type="component" value="Unassembled WGS sequence"/>
</dbReference>
<evidence type="ECO:0000259" key="15">
    <source>
        <dbReference type="PROSITE" id="PS51194"/>
    </source>
</evidence>
<dbReference type="NCBIfam" id="TIGR00580">
    <property type="entry name" value="mfd"/>
    <property type="match status" value="1"/>
</dbReference>
<evidence type="ECO:0000256" key="6">
    <source>
        <dbReference type="ARBA" id="ARBA00022806"/>
    </source>
</evidence>
<evidence type="ECO:0000256" key="2">
    <source>
        <dbReference type="ARBA" id="ARBA00022490"/>
    </source>
</evidence>
<comment type="caution">
    <text evidence="16">The sequence shown here is derived from an EMBL/GenBank/DDBJ whole genome shotgun (WGS) entry which is preliminary data.</text>
</comment>
<evidence type="ECO:0000256" key="1">
    <source>
        <dbReference type="ARBA" id="ARBA00004496"/>
    </source>
</evidence>
<gene>
    <name evidence="13 16" type="primary">mfd</name>
    <name evidence="16" type="ORF">IAA89_06535</name>
</gene>
<dbReference type="AlphaFoldDB" id="A0A9D9E614"/>
<dbReference type="Gene3D" id="3.40.50.11180">
    <property type="match status" value="1"/>
</dbReference>
<keyword evidence="4 13" id="KW-0227">DNA damage</keyword>
<evidence type="ECO:0000256" key="10">
    <source>
        <dbReference type="ARBA" id="ARBA00061104"/>
    </source>
</evidence>
<evidence type="ECO:0000256" key="3">
    <source>
        <dbReference type="ARBA" id="ARBA00022741"/>
    </source>
</evidence>
<comment type="similarity">
    <text evidence="10 13">In the N-terminal section; belongs to the UvrB family.</text>
</comment>
<proteinExistence type="inferred from homology"/>
<accession>A0A9D9E614</accession>
<dbReference type="SUPFAM" id="SSF52540">
    <property type="entry name" value="P-loop containing nucleoside triphosphate hydrolases"/>
    <property type="match status" value="4"/>
</dbReference>
<dbReference type="SMART" id="SM00490">
    <property type="entry name" value="HELICc"/>
    <property type="match status" value="1"/>
</dbReference>
<dbReference type="Gene3D" id="3.90.1150.50">
    <property type="entry name" value="Transcription-repair-coupling factor, D7 domain"/>
    <property type="match status" value="1"/>
</dbReference>
<keyword evidence="5 13" id="KW-0378">Hydrolase</keyword>
<dbReference type="EC" id="3.6.4.-" evidence="13"/>
<evidence type="ECO:0000256" key="7">
    <source>
        <dbReference type="ARBA" id="ARBA00022840"/>
    </source>
</evidence>
<dbReference type="GO" id="GO:0016787">
    <property type="term" value="F:hydrolase activity"/>
    <property type="evidence" value="ECO:0007669"/>
    <property type="project" value="UniProtKB-KW"/>
</dbReference>
<dbReference type="SUPFAM" id="SSF141259">
    <property type="entry name" value="CarD-like"/>
    <property type="match status" value="1"/>
</dbReference>
<dbReference type="PANTHER" id="PTHR47964:SF1">
    <property type="entry name" value="ATP-DEPENDENT DNA HELICASE HOMOLOG RECG, CHLOROPLASTIC"/>
    <property type="match status" value="1"/>
</dbReference>
<dbReference type="Gene3D" id="3.30.2060.10">
    <property type="entry name" value="Penicillin-binding protein 1b domain"/>
    <property type="match status" value="1"/>
</dbReference>
<dbReference type="PROSITE" id="PS51192">
    <property type="entry name" value="HELICASE_ATP_BIND_1"/>
    <property type="match status" value="1"/>
</dbReference>
<reference evidence="16" key="1">
    <citation type="submission" date="2020-10" db="EMBL/GenBank/DDBJ databases">
        <authorList>
            <person name="Gilroy R."/>
        </authorList>
    </citation>
    <scope>NUCLEOTIDE SEQUENCE</scope>
    <source>
        <strain evidence="16">C6-149</strain>
    </source>
</reference>
<dbReference type="InterPro" id="IPR005118">
    <property type="entry name" value="TRCF_C"/>
</dbReference>
<dbReference type="Gene3D" id="3.40.50.300">
    <property type="entry name" value="P-loop containing nucleotide triphosphate hydrolases"/>
    <property type="match status" value="2"/>
</dbReference>
<dbReference type="SMART" id="SM01058">
    <property type="entry name" value="CarD_TRCF"/>
    <property type="match status" value="1"/>
</dbReference>
<dbReference type="InterPro" id="IPR027417">
    <property type="entry name" value="P-loop_NTPase"/>
</dbReference>
<dbReference type="Pfam" id="PF03461">
    <property type="entry name" value="TRCF"/>
    <property type="match status" value="1"/>
</dbReference>
<keyword evidence="6" id="KW-0347">Helicase</keyword>
<dbReference type="InterPro" id="IPR011545">
    <property type="entry name" value="DEAD/DEAH_box_helicase_dom"/>
</dbReference>
<evidence type="ECO:0000313" key="16">
    <source>
        <dbReference type="EMBL" id="MBO8442062.1"/>
    </source>
</evidence>
<evidence type="ECO:0000256" key="4">
    <source>
        <dbReference type="ARBA" id="ARBA00022763"/>
    </source>
</evidence>
<dbReference type="InterPro" id="IPR041471">
    <property type="entry name" value="UvrB_inter"/>
</dbReference>
<dbReference type="GO" id="GO:0005524">
    <property type="term" value="F:ATP binding"/>
    <property type="evidence" value="ECO:0007669"/>
    <property type="project" value="UniProtKB-UniRule"/>
</dbReference>
<evidence type="ECO:0000256" key="11">
    <source>
        <dbReference type="ARBA" id="ARBA00061399"/>
    </source>
</evidence>
<dbReference type="PROSITE" id="PS51194">
    <property type="entry name" value="HELICASE_CTER"/>
    <property type="match status" value="1"/>
</dbReference>
<dbReference type="InterPro" id="IPR001650">
    <property type="entry name" value="Helicase_C-like"/>
</dbReference>
<keyword evidence="3 13" id="KW-0547">Nucleotide-binding</keyword>
<dbReference type="Pfam" id="PF02559">
    <property type="entry name" value="CarD_TRCF_RID"/>
    <property type="match status" value="1"/>
</dbReference>
<dbReference type="Pfam" id="PF17757">
    <property type="entry name" value="UvrB_inter"/>
    <property type="match status" value="1"/>
</dbReference>
<name>A0A9D9E614_9LACO</name>
<dbReference type="GO" id="GO:0000716">
    <property type="term" value="P:transcription-coupled nucleotide-excision repair, DNA damage recognition"/>
    <property type="evidence" value="ECO:0007669"/>
    <property type="project" value="UniProtKB-UniRule"/>
</dbReference>
<feature type="domain" description="Helicase C-terminal" evidence="15">
    <location>
        <begin position="810"/>
        <end position="964"/>
    </location>
</feature>
<dbReference type="Gene3D" id="2.40.10.170">
    <property type="match status" value="1"/>
</dbReference>
<sequence>MDLEDLIINTKNYQQIKEILDNQENSRILLTGLTGSSKALVISSIFKENKKSLLVIEDNSLHANRMLDELSNLISEDFLASFVVDEDVSTRLAVVSPEIRSAKIHSLDLILSDKPVIVVVNLSGLQTLLPDPNYFSENILSLKIGTEFNLYKLKEQLIFMGYKNTKLVLKPGDFSVRGSVVDVYPLNLEYPIRLDFFDNEIDSIRTFNPEDQRSIGNISGINLLPATEYLINEDALEKGKSILKDKVSLESELNYEYFNKLLAPESNFVNNPDLLLYKQIFWKNLVNIIDYFSKEFLICFDDRNRLLSMQDELQNGFHSWIKDKKNIGELISVDKAKLLDIKEIINSKKYHQIWFSLFAKSMGRLRLNLIVNFDNQELPKFYGQISIIKDELVKWRKEKYTVVILINDSKRINDFNNTLLDFDISLSLNKKSNLKLNETQIILGSLQNGFILNDAKLVIVTENELFKTKTIHHHNLQINNAERIRSYSELYPGDYVVHVNHGIGKYEGIKTLEVDGVHKDYLSIAYQKNDKIFLPINKINLLQKYVSADNKKPHLNKLGGTEWAKTKLRVANKIEKIADDLIDLYAAREMQKGHAFMHDDQYQLDFENEFPYTETSDQLRSIEEVKADMEKEKPMDRLLVGDVGFGKTEVALRAAFKAVEDGKQVAFLVPTTILAQQHFQTIKERFEKFPVKVSMLSRFSSSKETKKIINDLNDHNIDIIVGTHRLLSKDVSFADLGLLIIDEEQRFGVKHKEKIKQLKNNVDVLTLTATPIPRTLNMSMIGVRDLSVIETPPANRYPIQTYVMEYNFNVLKQSIMREMSRGGQVFYLHNRVHDIESVVDNIKQIVPEARIAYIHGQMNETSLETVLYDFIHGEYDVLVTTTIIETGIDMPNVNTLFIEDADKMGLSQLYQLRGRIGRSNRLAYAYFTYQPNKVLTEDSEKRLKAIQDFTELGSGFKIAMRDLSIRGAGNLLGKQQHGFIDSVGYDLYSQMLSDAINKKKGIDNIDDKQNTSININVDAYIPKSYINDEQQKIEFYRRLHNLENNDQYLNVEADLLDRFGDYPNEVTNLLLVSKLQMYCSRSGIRSLDQNNNKITLIFNSNVNKYLTDSIILEKFSKLNFKIILSKTNGKKSIQIILQPKDDLMSVLRNLLKVIKALYEYLLDMNFRT</sequence>
<dbReference type="GO" id="GO:0006355">
    <property type="term" value="P:regulation of DNA-templated transcription"/>
    <property type="evidence" value="ECO:0007669"/>
    <property type="project" value="UniProtKB-UniRule"/>
</dbReference>
<dbReference type="HAMAP" id="MF_00969">
    <property type="entry name" value="TRCF"/>
    <property type="match status" value="1"/>
</dbReference>
<comment type="function">
    <text evidence="13">Couples transcription and DNA repair by recognizing RNA polymerase (RNAP) stalled at DNA lesions. Mediates ATP-dependent release of RNAP and its truncated transcript from the DNA, and recruitment of nucleotide excision repair machinery to the damaged site.</text>
</comment>
<evidence type="ECO:0000256" key="13">
    <source>
        <dbReference type="HAMAP-Rule" id="MF_00969"/>
    </source>
</evidence>
<keyword evidence="2 13" id="KW-0963">Cytoplasm</keyword>
<evidence type="ECO:0000256" key="5">
    <source>
        <dbReference type="ARBA" id="ARBA00022801"/>
    </source>
</evidence>
<dbReference type="InterPro" id="IPR014001">
    <property type="entry name" value="Helicase_ATP-bd"/>
</dbReference>
<dbReference type="InterPro" id="IPR047112">
    <property type="entry name" value="RecG/Mfd"/>
</dbReference>